<dbReference type="PANTHER" id="PTHR21294:SF8">
    <property type="entry name" value="ELECTRON TRANSFER FLAVOPROTEIN SUBUNIT BETA"/>
    <property type="match status" value="1"/>
</dbReference>
<dbReference type="EMBL" id="JAVHUY010000047">
    <property type="protein sequence ID" value="MDQ7909802.1"/>
    <property type="molecule type" value="Genomic_DNA"/>
</dbReference>
<comment type="cofactor">
    <cofactor evidence="9">
        <name>AMP</name>
        <dbReference type="ChEBI" id="CHEBI:456215"/>
    </cofactor>
</comment>
<evidence type="ECO:0000256" key="3">
    <source>
        <dbReference type="ARBA" id="ARBA00011355"/>
    </source>
</evidence>
<keyword evidence="6" id="KW-0249">Electron transport</keyword>
<dbReference type="InterPro" id="IPR014729">
    <property type="entry name" value="Rossmann-like_a/b/a_fold"/>
</dbReference>
<dbReference type="InterPro" id="IPR014730">
    <property type="entry name" value="ETF_a/b_N"/>
</dbReference>
<protein>
    <recommendedName>
        <fullName evidence="4">Electron transfer flavoprotein subunit beta</fullName>
    </recommendedName>
    <alternativeName>
        <fullName evidence="8">Electron transfer flavoprotein small subunit</fullName>
    </alternativeName>
</protein>
<evidence type="ECO:0000259" key="10">
    <source>
        <dbReference type="SMART" id="SM00893"/>
    </source>
</evidence>
<evidence type="ECO:0000256" key="7">
    <source>
        <dbReference type="ARBA" id="ARBA00025649"/>
    </source>
</evidence>
<dbReference type="Pfam" id="PF01012">
    <property type="entry name" value="ETF"/>
    <property type="match status" value="1"/>
</dbReference>
<comment type="subunit">
    <text evidence="3">Heterodimer of an alpha and a beta subunit.</text>
</comment>
<sequence>MNIVVLVKQVPDSSAERSLRSDDNTVDRGSVSSVINEMDEYAIEEALRVQQAHGGEVTILTMGPVGASESIRKALSMGPDRAVHVLDDGLHGSCALATSRVLAAVLGRLGPDLVLCGAESTDGRVQVMAHMLAERLGVAALTGARKLTVEGGLLTIERQTEEGVEVVAAQAPAVVSVWDTINEPRYPSFKGIMAAKKKPVQTLSLADLGVAAGEVGAAGASSAVVGQSRRPPRSGGVKITDEGAGGVRLVEFLASERASDL</sequence>
<comment type="cofactor">
    <cofactor evidence="1">
        <name>FAD</name>
        <dbReference type="ChEBI" id="CHEBI:57692"/>
    </cofactor>
</comment>
<evidence type="ECO:0000256" key="6">
    <source>
        <dbReference type="ARBA" id="ARBA00022982"/>
    </source>
</evidence>
<evidence type="ECO:0000313" key="12">
    <source>
        <dbReference type="Proteomes" id="UP001230908"/>
    </source>
</evidence>
<feature type="domain" description="Electron transfer flavoprotein alpha/beta-subunit N-terminal" evidence="10">
    <location>
        <begin position="23"/>
        <end position="212"/>
    </location>
</feature>
<evidence type="ECO:0000256" key="9">
    <source>
        <dbReference type="ARBA" id="ARBA00049933"/>
    </source>
</evidence>
<comment type="caution">
    <text evidence="11">The sequence shown here is derived from an EMBL/GenBank/DDBJ whole genome shotgun (WGS) entry which is preliminary data.</text>
</comment>
<proteinExistence type="inferred from homology"/>
<dbReference type="InterPro" id="IPR000049">
    <property type="entry name" value="ET-Flavoprotein_bsu_CS"/>
</dbReference>
<evidence type="ECO:0000256" key="1">
    <source>
        <dbReference type="ARBA" id="ARBA00001974"/>
    </source>
</evidence>
<evidence type="ECO:0000256" key="5">
    <source>
        <dbReference type="ARBA" id="ARBA00022448"/>
    </source>
</evidence>
<dbReference type="RefSeq" id="WP_308717060.1">
    <property type="nucleotide sequence ID" value="NZ_JAVHUY010000047.1"/>
</dbReference>
<dbReference type="PROSITE" id="PS01065">
    <property type="entry name" value="ETF_BETA"/>
    <property type="match status" value="1"/>
</dbReference>
<dbReference type="InterPro" id="IPR033948">
    <property type="entry name" value="ETF_beta_N"/>
</dbReference>
<reference evidence="11 12" key="1">
    <citation type="submission" date="2023-08" db="EMBL/GenBank/DDBJ databases">
        <title>Phytohabitans sansha sp. nov., isolated from marine sediment.</title>
        <authorList>
            <person name="Zhao Y."/>
            <person name="Yi K."/>
        </authorList>
    </citation>
    <scope>NUCLEOTIDE SEQUENCE [LARGE SCALE GENOMIC DNA]</scope>
    <source>
        <strain evidence="11 12">ZYX-F-186</strain>
    </source>
</reference>
<gene>
    <name evidence="11" type="ORF">RB614_35430</name>
</gene>
<dbReference type="InterPro" id="IPR012255">
    <property type="entry name" value="ETF_b"/>
</dbReference>
<comment type="similarity">
    <text evidence="2">Belongs to the ETF beta-subunit/FixA family.</text>
</comment>
<evidence type="ECO:0000256" key="2">
    <source>
        <dbReference type="ARBA" id="ARBA00007557"/>
    </source>
</evidence>
<keyword evidence="5" id="KW-0813">Transport</keyword>
<comment type="function">
    <text evidence="7">The electron transfer flavoprotein serves as a specific electron acceptor for other dehydrogenases. It transfers the electrons to the main respiratory chain via ETF-ubiquinone oxidoreductase (ETF dehydrogenase).</text>
</comment>
<dbReference type="PANTHER" id="PTHR21294">
    <property type="entry name" value="ELECTRON TRANSFER FLAVOPROTEIN BETA-SUBUNIT"/>
    <property type="match status" value="1"/>
</dbReference>
<dbReference type="SMART" id="SM00893">
    <property type="entry name" value="ETF"/>
    <property type="match status" value="1"/>
</dbReference>
<dbReference type="Proteomes" id="UP001230908">
    <property type="component" value="Unassembled WGS sequence"/>
</dbReference>
<dbReference type="SUPFAM" id="SSF52402">
    <property type="entry name" value="Adenine nucleotide alpha hydrolases-like"/>
    <property type="match status" value="1"/>
</dbReference>
<evidence type="ECO:0000256" key="4">
    <source>
        <dbReference type="ARBA" id="ARBA00016797"/>
    </source>
</evidence>
<evidence type="ECO:0000256" key="8">
    <source>
        <dbReference type="ARBA" id="ARBA00042002"/>
    </source>
</evidence>
<dbReference type="PIRSF" id="PIRSF000090">
    <property type="entry name" value="Beta-ETF"/>
    <property type="match status" value="1"/>
</dbReference>
<name>A0ABU0ZV45_9ACTN</name>
<keyword evidence="12" id="KW-1185">Reference proteome</keyword>
<dbReference type="CDD" id="cd01714">
    <property type="entry name" value="ETF_beta"/>
    <property type="match status" value="1"/>
</dbReference>
<organism evidence="11 12">
    <name type="scientific">Phytohabitans maris</name>
    <dbReference type="NCBI Taxonomy" id="3071409"/>
    <lineage>
        <taxon>Bacteria</taxon>
        <taxon>Bacillati</taxon>
        <taxon>Actinomycetota</taxon>
        <taxon>Actinomycetes</taxon>
        <taxon>Micromonosporales</taxon>
        <taxon>Micromonosporaceae</taxon>
    </lineage>
</organism>
<dbReference type="Gene3D" id="3.40.50.620">
    <property type="entry name" value="HUPs"/>
    <property type="match status" value="1"/>
</dbReference>
<evidence type="ECO:0000313" key="11">
    <source>
        <dbReference type="EMBL" id="MDQ7909802.1"/>
    </source>
</evidence>
<accession>A0ABU0ZV45</accession>